<protein>
    <submittedName>
        <fullName evidence="4">Transporter</fullName>
    </submittedName>
</protein>
<dbReference type="Gene3D" id="2.20.200.10">
    <property type="entry name" value="Outer membrane efflux proteins (OEP)"/>
    <property type="match status" value="1"/>
</dbReference>
<comment type="similarity">
    <text evidence="1 2">Belongs to the outer membrane factor (OMF) (TC 1.B.17) family.</text>
</comment>
<comment type="subcellular location">
    <subcellularLocation>
        <location evidence="2">Cell membrane</location>
        <topology evidence="2">Lipid-anchor</topology>
    </subcellularLocation>
</comment>
<dbReference type="EMBL" id="AZAC01000034">
    <property type="protein sequence ID" value="KIX12194.1"/>
    <property type="molecule type" value="Genomic_DNA"/>
</dbReference>
<dbReference type="InterPro" id="IPR010131">
    <property type="entry name" value="MdtP/NodT-like"/>
</dbReference>
<dbReference type="Gene3D" id="1.20.1600.10">
    <property type="entry name" value="Outer membrane efflux proteins (OEP)"/>
    <property type="match status" value="1"/>
</dbReference>
<dbReference type="InParanoid" id="A0A0D2J1U5"/>
<dbReference type="AlphaFoldDB" id="A0A0D2J1U5"/>
<keyword evidence="2" id="KW-0472">Membrane</keyword>
<dbReference type="PROSITE" id="PS51257">
    <property type="entry name" value="PROKAR_LIPOPROTEIN"/>
    <property type="match status" value="1"/>
</dbReference>
<gene>
    <name evidence="4" type="ORF">X474_20720</name>
</gene>
<feature type="coiled-coil region" evidence="3">
    <location>
        <begin position="173"/>
        <end position="200"/>
    </location>
</feature>
<evidence type="ECO:0000313" key="5">
    <source>
        <dbReference type="Proteomes" id="UP000032233"/>
    </source>
</evidence>
<keyword evidence="3" id="KW-0175">Coiled coil</keyword>
<keyword evidence="2" id="KW-0449">Lipoprotein</keyword>
<proteinExistence type="inferred from homology"/>
<dbReference type="GO" id="GO:0005886">
    <property type="term" value="C:plasma membrane"/>
    <property type="evidence" value="ECO:0007669"/>
    <property type="project" value="UniProtKB-SubCell"/>
</dbReference>
<organism evidence="4 5">
    <name type="scientific">Dethiosulfatarculus sandiegensis</name>
    <dbReference type="NCBI Taxonomy" id="1429043"/>
    <lineage>
        <taxon>Bacteria</taxon>
        <taxon>Pseudomonadati</taxon>
        <taxon>Thermodesulfobacteriota</taxon>
        <taxon>Desulfarculia</taxon>
        <taxon>Desulfarculales</taxon>
        <taxon>Desulfarculaceae</taxon>
        <taxon>Dethiosulfatarculus</taxon>
    </lineage>
</organism>
<comment type="caution">
    <text evidence="4">The sequence shown here is derived from an EMBL/GenBank/DDBJ whole genome shotgun (WGS) entry which is preliminary data.</text>
</comment>
<evidence type="ECO:0000256" key="3">
    <source>
        <dbReference type="SAM" id="Coils"/>
    </source>
</evidence>
<keyword evidence="2" id="KW-0812">Transmembrane</keyword>
<dbReference type="GO" id="GO:0015562">
    <property type="term" value="F:efflux transmembrane transporter activity"/>
    <property type="evidence" value="ECO:0007669"/>
    <property type="project" value="InterPro"/>
</dbReference>
<dbReference type="PANTHER" id="PTHR30203">
    <property type="entry name" value="OUTER MEMBRANE CATION EFFLUX PROTEIN"/>
    <property type="match status" value="1"/>
</dbReference>
<evidence type="ECO:0000313" key="4">
    <source>
        <dbReference type="EMBL" id="KIX12194.1"/>
    </source>
</evidence>
<dbReference type="InterPro" id="IPR003423">
    <property type="entry name" value="OMP_efflux"/>
</dbReference>
<keyword evidence="5" id="KW-1185">Reference proteome</keyword>
<dbReference type="SUPFAM" id="SSF56954">
    <property type="entry name" value="Outer membrane efflux proteins (OEP)"/>
    <property type="match status" value="1"/>
</dbReference>
<keyword evidence="2" id="KW-1134">Transmembrane beta strand</keyword>
<sequence>MKPRTLLTLLLVFLLGASYGCAKMGPDFAPPRAPDGGINTYQHIDGNKGPYDKKGRWWETFGDPKLNSLVEKAIAENYNIKKAAAKVLEVRALFTQTESSLYPSLDASGKAARRQVAAPALNRRYETYDLSLAASYEVDLWGRLQRATEAARADLLQAEENRLTVVQSIVAEVASAYLNVEALERRLEVAKRSIEAFRSSLELVEYRYERGLVSVLDLRQARRSLAQNLAVVPQLRLELGKQQQKLSILTGSYPKTEKARKQPDNYFPNLKPVPAGLPSELLLRRPDLRATLASLKALNARVGQAMAERFPKITLTGGFGYTSNALGDLFRPDSQIYNLSGGLMQSLFDAGALEARQKAAEARYEEGLADFAQKSLNAFSEVEGALLTRKELLEKRELTRQSLAEARATRDVAWKRYQHGLTDYLQVLDAQKTYFQVEDNLVLTEQAILTNRVTLHKVLGGDWGSDLNPNIQKAAD</sequence>
<reference evidence="4 5" key="1">
    <citation type="submission" date="2013-11" db="EMBL/GenBank/DDBJ databases">
        <title>Metagenomic analysis of a methanogenic consortium involved in long chain n-alkane degradation.</title>
        <authorList>
            <person name="Davidova I.A."/>
            <person name="Callaghan A.V."/>
            <person name="Wawrik B."/>
            <person name="Pruitt S."/>
            <person name="Marks C."/>
            <person name="Duncan K.E."/>
            <person name="Suflita J.M."/>
        </authorList>
    </citation>
    <scope>NUCLEOTIDE SEQUENCE [LARGE SCALE GENOMIC DNA]</scope>
    <source>
        <strain evidence="4 5">SPR</strain>
    </source>
</reference>
<feature type="signal peptide" evidence="2">
    <location>
        <begin position="1"/>
        <end position="22"/>
    </location>
</feature>
<keyword evidence="2" id="KW-0732">Signal</keyword>
<evidence type="ECO:0000256" key="1">
    <source>
        <dbReference type="ARBA" id="ARBA00007613"/>
    </source>
</evidence>
<dbReference type="NCBIfam" id="TIGR01845">
    <property type="entry name" value="outer_NodT"/>
    <property type="match status" value="1"/>
</dbReference>
<accession>A0A0D2J1U5</accession>
<evidence type="ECO:0000256" key="2">
    <source>
        <dbReference type="RuleBase" id="RU362097"/>
    </source>
</evidence>
<dbReference type="Pfam" id="PF02321">
    <property type="entry name" value="OEP"/>
    <property type="match status" value="2"/>
</dbReference>
<dbReference type="RefSeq" id="WP_044351010.1">
    <property type="nucleotide sequence ID" value="NZ_AZAC01000034.1"/>
</dbReference>
<keyword evidence="2" id="KW-0564">Palmitate</keyword>
<name>A0A0D2J1U5_9BACT</name>
<feature type="chain" id="PRO_5001434755" evidence="2">
    <location>
        <begin position="23"/>
        <end position="476"/>
    </location>
</feature>
<dbReference type="Proteomes" id="UP000032233">
    <property type="component" value="Unassembled WGS sequence"/>
</dbReference>
<dbReference type="STRING" id="1429043.X474_20720"/>